<dbReference type="Pfam" id="PF04672">
    <property type="entry name" value="Methyltransf_19"/>
    <property type="match status" value="1"/>
</dbReference>
<dbReference type="KEGG" id="daur:Daura_12805"/>
<dbReference type="OrthoDB" id="4073278at2"/>
<dbReference type="Gene3D" id="3.40.50.150">
    <property type="entry name" value="Vaccinia Virus protein VP39"/>
    <property type="match status" value="1"/>
</dbReference>
<dbReference type="GO" id="GO:0008168">
    <property type="term" value="F:methyltransferase activity"/>
    <property type="evidence" value="ECO:0007669"/>
    <property type="project" value="UniProtKB-KW"/>
</dbReference>
<accession>A0A9Q9MJJ1</accession>
<reference evidence="1" key="1">
    <citation type="submission" date="2021-04" db="EMBL/GenBank/DDBJ databases">
        <title>Dactylosporangium aurantiacum NRRL B-8018 full assembly.</title>
        <authorList>
            <person name="Hartkoorn R.C."/>
            <person name="Beaudoing E."/>
            <person name="Hot D."/>
        </authorList>
    </citation>
    <scope>NUCLEOTIDE SEQUENCE</scope>
    <source>
        <strain evidence="1">NRRL B-8018</strain>
    </source>
</reference>
<dbReference type="EC" id="2.1.1.-" evidence="1"/>
<organism evidence="1 2">
    <name type="scientific">Dactylosporangium aurantiacum</name>
    <dbReference type="NCBI Taxonomy" id="35754"/>
    <lineage>
        <taxon>Bacteria</taxon>
        <taxon>Bacillati</taxon>
        <taxon>Actinomycetota</taxon>
        <taxon>Actinomycetes</taxon>
        <taxon>Micromonosporales</taxon>
        <taxon>Micromonosporaceae</taxon>
        <taxon>Dactylosporangium</taxon>
    </lineage>
</organism>
<dbReference type="InterPro" id="IPR029063">
    <property type="entry name" value="SAM-dependent_MTases_sf"/>
</dbReference>
<keyword evidence="1" id="KW-0489">Methyltransferase</keyword>
<dbReference type="RefSeq" id="WP_033361458.1">
    <property type="nucleotide sequence ID" value="NZ_CP073767.1"/>
</dbReference>
<gene>
    <name evidence="1" type="ORF">Daura_12805</name>
</gene>
<dbReference type="GO" id="GO:0032259">
    <property type="term" value="P:methylation"/>
    <property type="evidence" value="ECO:0007669"/>
    <property type="project" value="UniProtKB-KW"/>
</dbReference>
<protein>
    <submittedName>
        <fullName evidence="1">SAM-dependent methyltransferase</fullName>
        <ecNumber evidence="1">2.1.1.-</ecNumber>
    </submittedName>
</protein>
<proteinExistence type="predicted"/>
<sequence length="260" mass="28316">MSVDPNRPSAARIYDYFLGGTHNFAIDREVAERAYALVPDLPQVARDNRAFLRRVVRLAASRGVRQFIDIGSGIPTEGNVHDAARAADPDARVVYVDVDPTAVIHSREILGDDPRTAVLQADLHQADRVLSDASVRALVDFDQPVCLLLVAMLHFIPESPDLHEALRRYRDAAAQGSLLAITHGTAGSRAEQLEDLANLYVRTGTPLVLRDRAAILALFDGWELLDPGLVQLPLWRPDPGDPPVEDPDAYAALAAVGVLT</sequence>
<name>A0A9Q9MJJ1_9ACTN</name>
<keyword evidence="1" id="KW-0808">Transferase</keyword>
<evidence type="ECO:0000313" key="1">
    <source>
        <dbReference type="EMBL" id="UWZ56965.1"/>
    </source>
</evidence>
<dbReference type="Proteomes" id="UP001058003">
    <property type="component" value="Chromosome"/>
</dbReference>
<dbReference type="PIRSF" id="PIRSF017393">
    <property type="entry name" value="MTase_SAV2177"/>
    <property type="match status" value="1"/>
</dbReference>
<evidence type="ECO:0000313" key="2">
    <source>
        <dbReference type="Proteomes" id="UP001058003"/>
    </source>
</evidence>
<dbReference type="SUPFAM" id="SSF53335">
    <property type="entry name" value="S-adenosyl-L-methionine-dependent methyltransferases"/>
    <property type="match status" value="1"/>
</dbReference>
<dbReference type="InterPro" id="IPR006764">
    <property type="entry name" value="SAM_dep_MeTrfase_SAV2177_type"/>
</dbReference>
<keyword evidence="2" id="KW-1185">Reference proteome</keyword>
<dbReference type="EMBL" id="CP073767">
    <property type="protein sequence ID" value="UWZ56965.1"/>
    <property type="molecule type" value="Genomic_DNA"/>
</dbReference>
<dbReference type="AlphaFoldDB" id="A0A9Q9MJJ1"/>